<evidence type="ECO:0000256" key="4">
    <source>
        <dbReference type="ARBA" id="ARBA00023125"/>
    </source>
</evidence>
<evidence type="ECO:0000256" key="5">
    <source>
        <dbReference type="ARBA" id="ARBA00023163"/>
    </source>
</evidence>
<dbReference type="PROSITE" id="PS50110">
    <property type="entry name" value="RESPONSE_REGULATORY"/>
    <property type="match status" value="1"/>
</dbReference>
<evidence type="ECO:0000313" key="11">
    <source>
        <dbReference type="Proteomes" id="UP000017396"/>
    </source>
</evidence>
<feature type="DNA-binding region" description="OmpR/PhoB-type" evidence="7">
    <location>
        <begin position="124"/>
        <end position="222"/>
    </location>
</feature>
<dbReference type="PANTHER" id="PTHR48111:SF5">
    <property type="entry name" value="RESPONSE REGULATOR RPPA"/>
    <property type="match status" value="1"/>
</dbReference>
<keyword evidence="3" id="KW-0805">Transcription regulation</keyword>
<dbReference type="SMART" id="SM00862">
    <property type="entry name" value="Trans_reg_C"/>
    <property type="match status" value="1"/>
</dbReference>
<dbReference type="EMBL" id="CP003587">
    <property type="protein sequence ID" value="AGY57749.1"/>
    <property type="molecule type" value="Genomic_DNA"/>
</dbReference>
<dbReference type="Gene3D" id="1.10.10.10">
    <property type="entry name" value="Winged helix-like DNA-binding domain superfamily/Winged helix DNA-binding domain"/>
    <property type="match status" value="1"/>
</dbReference>
<dbReference type="STRING" id="1183438.GKIL_1503"/>
<dbReference type="SMART" id="SM00448">
    <property type="entry name" value="REC"/>
    <property type="match status" value="1"/>
</dbReference>
<dbReference type="InterPro" id="IPR001867">
    <property type="entry name" value="OmpR/PhoB-type_DNA-bd"/>
</dbReference>
<feature type="modified residue" description="4-aspartylphosphate" evidence="6">
    <location>
        <position position="51"/>
    </location>
</feature>
<dbReference type="GO" id="GO:0005829">
    <property type="term" value="C:cytosol"/>
    <property type="evidence" value="ECO:0007669"/>
    <property type="project" value="TreeGrafter"/>
</dbReference>
<dbReference type="FunFam" id="1.10.10.10:FF:000005">
    <property type="entry name" value="Two-component system response regulator"/>
    <property type="match status" value="1"/>
</dbReference>
<feature type="domain" description="Response regulatory" evidence="8">
    <location>
        <begin position="2"/>
        <end position="116"/>
    </location>
</feature>
<dbReference type="CDD" id="cd19935">
    <property type="entry name" value="REC_OmpR_CusR-like"/>
    <property type="match status" value="1"/>
</dbReference>
<keyword evidence="5" id="KW-0804">Transcription</keyword>
<evidence type="ECO:0000256" key="3">
    <source>
        <dbReference type="ARBA" id="ARBA00023015"/>
    </source>
</evidence>
<dbReference type="Proteomes" id="UP000017396">
    <property type="component" value="Chromosome"/>
</dbReference>
<evidence type="ECO:0000256" key="2">
    <source>
        <dbReference type="ARBA" id="ARBA00023012"/>
    </source>
</evidence>
<dbReference type="RefSeq" id="WP_023172856.1">
    <property type="nucleotide sequence ID" value="NC_022600.1"/>
</dbReference>
<dbReference type="Pfam" id="PF00072">
    <property type="entry name" value="Response_reg"/>
    <property type="match status" value="1"/>
</dbReference>
<dbReference type="PANTHER" id="PTHR48111">
    <property type="entry name" value="REGULATOR OF RPOS"/>
    <property type="match status" value="1"/>
</dbReference>
<dbReference type="Gene3D" id="6.10.250.690">
    <property type="match status" value="1"/>
</dbReference>
<proteinExistence type="predicted"/>
<feature type="domain" description="OmpR/PhoB-type" evidence="9">
    <location>
        <begin position="124"/>
        <end position="222"/>
    </location>
</feature>
<dbReference type="GO" id="GO:0000976">
    <property type="term" value="F:transcription cis-regulatory region binding"/>
    <property type="evidence" value="ECO:0007669"/>
    <property type="project" value="TreeGrafter"/>
</dbReference>
<dbReference type="PROSITE" id="PS51755">
    <property type="entry name" value="OMPR_PHOB"/>
    <property type="match status" value="1"/>
</dbReference>
<dbReference type="InterPro" id="IPR039420">
    <property type="entry name" value="WalR-like"/>
</dbReference>
<dbReference type="CDD" id="cd00383">
    <property type="entry name" value="trans_reg_C"/>
    <property type="match status" value="1"/>
</dbReference>
<dbReference type="InterPro" id="IPR001789">
    <property type="entry name" value="Sig_transdc_resp-reg_receiver"/>
</dbReference>
<dbReference type="FunFam" id="3.40.50.2300:FF:000002">
    <property type="entry name" value="DNA-binding response regulator PhoP"/>
    <property type="match status" value="1"/>
</dbReference>
<dbReference type="Gene3D" id="3.40.50.2300">
    <property type="match status" value="1"/>
</dbReference>
<dbReference type="KEGG" id="glj:GKIL_1503"/>
<dbReference type="InterPro" id="IPR011006">
    <property type="entry name" value="CheY-like_superfamily"/>
</dbReference>
<evidence type="ECO:0000313" key="10">
    <source>
        <dbReference type="EMBL" id="AGY57749.1"/>
    </source>
</evidence>
<keyword evidence="1 6" id="KW-0597">Phosphoprotein</keyword>
<keyword evidence="2" id="KW-0902">Two-component regulatory system</keyword>
<dbReference type="SUPFAM" id="SSF52172">
    <property type="entry name" value="CheY-like"/>
    <property type="match status" value="1"/>
</dbReference>
<dbReference type="Pfam" id="PF00486">
    <property type="entry name" value="Trans_reg_C"/>
    <property type="match status" value="1"/>
</dbReference>
<dbReference type="NCBIfam" id="NF041734">
    <property type="entry name" value="resp_reg_RppA"/>
    <property type="match status" value="1"/>
</dbReference>
<dbReference type="PATRIC" id="fig|1183438.3.peg.1483"/>
<accession>U5QJF1</accession>
<gene>
    <name evidence="10" type="ORF">GKIL_1503</name>
</gene>
<evidence type="ECO:0000256" key="6">
    <source>
        <dbReference type="PROSITE-ProRule" id="PRU00169"/>
    </source>
</evidence>
<evidence type="ECO:0000256" key="7">
    <source>
        <dbReference type="PROSITE-ProRule" id="PRU01091"/>
    </source>
</evidence>
<keyword evidence="11" id="KW-1185">Reference proteome</keyword>
<name>U5QJF1_GLOK1</name>
<dbReference type="InterPro" id="IPR036388">
    <property type="entry name" value="WH-like_DNA-bd_sf"/>
</dbReference>
<dbReference type="OrthoDB" id="9812490at2"/>
<dbReference type="AlphaFoldDB" id="U5QJF1"/>
<dbReference type="GO" id="GO:0006355">
    <property type="term" value="P:regulation of DNA-templated transcription"/>
    <property type="evidence" value="ECO:0007669"/>
    <property type="project" value="InterPro"/>
</dbReference>
<dbReference type="HOGENOM" id="CLU_000445_30_1_3"/>
<organism evidence="10 11">
    <name type="scientific">Gloeobacter kilaueensis (strain ATCC BAA-2537 / CCAP 1431/1 / ULC 316 / JS1)</name>
    <dbReference type="NCBI Taxonomy" id="1183438"/>
    <lineage>
        <taxon>Bacteria</taxon>
        <taxon>Bacillati</taxon>
        <taxon>Cyanobacteriota</taxon>
        <taxon>Cyanophyceae</taxon>
        <taxon>Gloeobacterales</taxon>
        <taxon>Gloeobacteraceae</taxon>
        <taxon>Gloeobacter</taxon>
    </lineage>
</organism>
<dbReference type="GO" id="GO:0032993">
    <property type="term" value="C:protein-DNA complex"/>
    <property type="evidence" value="ECO:0007669"/>
    <property type="project" value="TreeGrafter"/>
</dbReference>
<protein>
    <submittedName>
        <fullName evidence="10">Two component transcriptional regulator, winged helix family</fullName>
    </submittedName>
</protein>
<reference evidence="10 11" key="1">
    <citation type="journal article" date="2013" name="PLoS ONE">
        <title>Cultivation and Complete Genome Sequencing of Gloeobacter kilaueensis sp. nov., from a Lava Cave in Kilauea Caldera, Hawai'i.</title>
        <authorList>
            <person name="Saw J.H."/>
            <person name="Schatz M."/>
            <person name="Brown M.V."/>
            <person name="Kunkel D.D."/>
            <person name="Foster J.S."/>
            <person name="Shick H."/>
            <person name="Christensen S."/>
            <person name="Hou S."/>
            <person name="Wan X."/>
            <person name="Donachie S.P."/>
        </authorList>
    </citation>
    <scope>NUCLEOTIDE SEQUENCE [LARGE SCALE GENOMIC DNA]</scope>
    <source>
        <strain evidence="11">JS</strain>
    </source>
</reference>
<dbReference type="InterPro" id="IPR049767">
    <property type="entry name" value="RppA"/>
</dbReference>
<evidence type="ECO:0000256" key="1">
    <source>
        <dbReference type="ARBA" id="ARBA00022553"/>
    </source>
</evidence>
<evidence type="ECO:0000259" key="9">
    <source>
        <dbReference type="PROSITE" id="PS51755"/>
    </source>
</evidence>
<keyword evidence="4 7" id="KW-0238">DNA-binding</keyword>
<sequence>MRLLLVEDEVELANPLGALLGREGHIVDLSYDGEGAWELLSTQNYDLLILDWMLPGLSGLELCRRLRAADRSTPVLMLTARDTIDNKIEGFDAGADDYLVKPFELRELLARVRALLRRPPQLQREELRVGDLVLDLRNKLAHRGERPIDLSAKEYQLLEYFMRHPGQLLTHDQILEHVWEASAEPNSNVVAAQIKLLRRKIDKQSATALIHTVYGQGYRFGP</sequence>
<evidence type="ECO:0000259" key="8">
    <source>
        <dbReference type="PROSITE" id="PS50110"/>
    </source>
</evidence>
<dbReference type="eggNOG" id="COG0745">
    <property type="taxonomic scope" value="Bacteria"/>
</dbReference>
<dbReference type="GO" id="GO:0000156">
    <property type="term" value="F:phosphorelay response regulator activity"/>
    <property type="evidence" value="ECO:0007669"/>
    <property type="project" value="TreeGrafter"/>
</dbReference>